<dbReference type="EMBL" id="AWGB01000018">
    <property type="protein sequence ID" value="ESQ91137.1"/>
    <property type="molecule type" value="Genomic_DNA"/>
</dbReference>
<dbReference type="GO" id="GO:0019305">
    <property type="term" value="P:dTDP-rhamnose biosynthetic process"/>
    <property type="evidence" value="ECO:0007669"/>
    <property type="project" value="UniProtKB-UniRule"/>
</dbReference>
<dbReference type="GO" id="GO:0005829">
    <property type="term" value="C:cytosol"/>
    <property type="evidence" value="ECO:0007669"/>
    <property type="project" value="TreeGrafter"/>
</dbReference>
<evidence type="ECO:0000256" key="1">
    <source>
        <dbReference type="ARBA" id="ARBA00001298"/>
    </source>
</evidence>
<accession>V4PBA0</accession>
<dbReference type="GO" id="GO:0008830">
    <property type="term" value="F:dTDP-4-dehydrorhamnose 3,5-epimerase activity"/>
    <property type="evidence" value="ECO:0007669"/>
    <property type="project" value="UniProtKB-UniRule"/>
</dbReference>
<evidence type="ECO:0000256" key="5">
    <source>
        <dbReference type="PIRSR" id="PIRSR600888-1"/>
    </source>
</evidence>
<evidence type="ECO:0000256" key="3">
    <source>
        <dbReference type="ARBA" id="ARBA00012098"/>
    </source>
</evidence>
<dbReference type="UniPathway" id="UPA00124"/>
<reference evidence="8 9" key="1">
    <citation type="journal article" date="2014" name="Nature">
        <title>Sequential evolution of bacterial morphology by co-option of a developmental regulator.</title>
        <authorList>
            <person name="Jiang C."/>
            <person name="Brown P.J."/>
            <person name="Ducret A."/>
            <person name="Brun Y.V."/>
        </authorList>
    </citation>
    <scope>NUCLEOTIDE SEQUENCE [LARGE SCALE GENOMIC DNA]</scope>
    <source>
        <strain evidence="8 9">DSM 16100</strain>
    </source>
</reference>
<dbReference type="PANTHER" id="PTHR21047">
    <property type="entry name" value="DTDP-6-DEOXY-D-GLUCOSE-3,5 EPIMERASE"/>
    <property type="match status" value="1"/>
</dbReference>
<proteinExistence type="inferred from homology"/>
<dbReference type="CDD" id="cd00438">
    <property type="entry name" value="cupin_RmlC"/>
    <property type="match status" value="1"/>
</dbReference>
<evidence type="ECO:0000256" key="4">
    <source>
        <dbReference type="ARBA" id="ARBA00019595"/>
    </source>
</evidence>
<dbReference type="Proteomes" id="UP000017837">
    <property type="component" value="Unassembled WGS sequence"/>
</dbReference>
<sequence>MIGDTRGYFMETFKDDWFRQHVADVGFVQDNQALSSETGTIRGLHFQADPFPQGKLVRCLRGAIFDVAVDIRDGSPTFGQWISATLTPEGAEQLWVPEGFLHGYCTLEKDTEVFYKVTNTYRPDLDRGIAFDDPDIGVDWPVGRDKAVLSDKDKTLPALTSLLKA</sequence>
<comment type="subunit">
    <text evidence="7">Homodimer.</text>
</comment>
<evidence type="ECO:0000256" key="2">
    <source>
        <dbReference type="ARBA" id="ARBA00001997"/>
    </source>
</evidence>
<keyword evidence="7" id="KW-0413">Isomerase</keyword>
<protein>
    <recommendedName>
        <fullName evidence="4 7">dTDP-4-dehydrorhamnose 3,5-epimerase</fullName>
        <ecNumber evidence="3 7">5.1.3.13</ecNumber>
    </recommendedName>
    <alternativeName>
        <fullName evidence="7">Thymidine diphospho-4-keto-rhamnose 3,5-epimerase</fullName>
    </alternativeName>
</protein>
<comment type="catalytic activity">
    <reaction evidence="1 7">
        <text>dTDP-4-dehydro-6-deoxy-alpha-D-glucose = dTDP-4-dehydro-beta-L-rhamnose</text>
        <dbReference type="Rhea" id="RHEA:16969"/>
        <dbReference type="ChEBI" id="CHEBI:57649"/>
        <dbReference type="ChEBI" id="CHEBI:62830"/>
        <dbReference type="EC" id="5.1.3.13"/>
    </reaction>
</comment>
<dbReference type="EC" id="5.1.3.13" evidence="3 7"/>
<comment type="caution">
    <text evidence="8">The sequence shown here is derived from an EMBL/GenBank/DDBJ whole genome shotgun (WGS) entry which is preliminary data.</text>
</comment>
<evidence type="ECO:0000256" key="7">
    <source>
        <dbReference type="RuleBase" id="RU364069"/>
    </source>
</evidence>
<dbReference type="InterPro" id="IPR000888">
    <property type="entry name" value="RmlC-like"/>
</dbReference>
<dbReference type="InterPro" id="IPR014710">
    <property type="entry name" value="RmlC-like_jellyroll"/>
</dbReference>
<dbReference type="Gene3D" id="2.60.120.10">
    <property type="entry name" value="Jelly Rolls"/>
    <property type="match status" value="1"/>
</dbReference>
<dbReference type="PATRIC" id="fig|1121022.4.peg.2183"/>
<dbReference type="AlphaFoldDB" id="V4PBA0"/>
<organism evidence="8 9">
    <name type="scientific">Asticcacaulis benevestitus DSM 16100 = ATCC BAA-896</name>
    <dbReference type="NCBI Taxonomy" id="1121022"/>
    <lineage>
        <taxon>Bacteria</taxon>
        <taxon>Pseudomonadati</taxon>
        <taxon>Pseudomonadota</taxon>
        <taxon>Alphaproteobacteria</taxon>
        <taxon>Caulobacterales</taxon>
        <taxon>Caulobacteraceae</taxon>
        <taxon>Asticcacaulis</taxon>
    </lineage>
</organism>
<comment type="similarity">
    <text evidence="7">Belongs to the dTDP-4-dehydrorhamnose 3,5-epimerase family.</text>
</comment>
<comment type="function">
    <text evidence="2 7">Catalyzes the epimerization of the C3' and C5'positions of dTDP-6-deoxy-D-xylo-4-hexulose, forming dTDP-6-deoxy-L-lyxo-4-hexulose.</text>
</comment>
<comment type="pathway">
    <text evidence="7">Carbohydrate biosynthesis; dTDP-L-rhamnose biosynthesis.</text>
</comment>
<evidence type="ECO:0000256" key="6">
    <source>
        <dbReference type="PIRSR" id="PIRSR600888-3"/>
    </source>
</evidence>
<dbReference type="eggNOG" id="COG1898">
    <property type="taxonomic scope" value="Bacteria"/>
</dbReference>
<evidence type="ECO:0000313" key="9">
    <source>
        <dbReference type="Proteomes" id="UP000017837"/>
    </source>
</evidence>
<name>V4PBA0_9CAUL</name>
<dbReference type="NCBIfam" id="TIGR01221">
    <property type="entry name" value="rmlC"/>
    <property type="match status" value="1"/>
</dbReference>
<keyword evidence="9" id="KW-1185">Reference proteome</keyword>
<dbReference type="SUPFAM" id="SSF51182">
    <property type="entry name" value="RmlC-like cupins"/>
    <property type="match status" value="1"/>
</dbReference>
<dbReference type="PANTHER" id="PTHR21047:SF2">
    <property type="entry name" value="THYMIDINE DIPHOSPHO-4-KETO-RHAMNOSE 3,5-EPIMERASE"/>
    <property type="match status" value="1"/>
</dbReference>
<dbReference type="GO" id="GO:0000271">
    <property type="term" value="P:polysaccharide biosynthetic process"/>
    <property type="evidence" value="ECO:0007669"/>
    <property type="project" value="TreeGrafter"/>
</dbReference>
<dbReference type="Pfam" id="PF00908">
    <property type="entry name" value="dTDP_sugar_isom"/>
    <property type="match status" value="1"/>
</dbReference>
<gene>
    <name evidence="8" type="ORF">ABENE_10795</name>
</gene>
<evidence type="ECO:0000313" key="8">
    <source>
        <dbReference type="EMBL" id="ESQ91137.1"/>
    </source>
</evidence>
<feature type="active site" description="Proton donor" evidence="5">
    <location>
        <position position="115"/>
    </location>
</feature>
<feature type="site" description="Participates in a stacking interaction with the thymidine ring of dTDP-4-oxo-6-deoxyglucose" evidence="6">
    <location>
        <position position="121"/>
    </location>
</feature>
<feature type="active site" description="Proton acceptor" evidence="5">
    <location>
        <position position="45"/>
    </location>
</feature>
<dbReference type="STRING" id="1121022.GCA_000376105_02949"/>
<dbReference type="InterPro" id="IPR011051">
    <property type="entry name" value="RmlC_Cupin_sf"/>
</dbReference>